<dbReference type="Proteomes" id="UP000186698">
    <property type="component" value="Chromosome 4L"/>
</dbReference>
<dbReference type="InterPro" id="IPR001719">
    <property type="entry name" value="AP_endonuc_2"/>
</dbReference>
<keyword evidence="11" id="KW-0255">Endonuclease</keyword>
<gene>
    <name evidence="11 12" type="primary">XB5765667.L</name>
</gene>
<dbReference type="AlphaFoldDB" id="A0A8J0UY34"/>
<keyword evidence="7" id="KW-0234">DNA repair</keyword>
<dbReference type="GeneID" id="108714549"/>
<dbReference type="CDD" id="cd00019">
    <property type="entry name" value="AP2Ec"/>
    <property type="match status" value="1"/>
</dbReference>
<feature type="compositionally biased region" description="Polar residues" evidence="8">
    <location>
        <begin position="68"/>
        <end position="79"/>
    </location>
</feature>
<protein>
    <submittedName>
        <fullName evidence="11">Probable endonuclease 4 isoform X1</fullName>
    </submittedName>
</protein>
<evidence type="ECO:0000256" key="6">
    <source>
        <dbReference type="ARBA" id="ARBA00022833"/>
    </source>
</evidence>
<dbReference type="AGR" id="Xenbase:XB-GENE-6487277"/>
<evidence type="ECO:0000313" key="11">
    <source>
        <dbReference type="RefSeq" id="XP_018114374.1"/>
    </source>
</evidence>
<comment type="cofactor">
    <cofactor evidence="1">
        <name>Zn(2+)</name>
        <dbReference type="ChEBI" id="CHEBI:29105"/>
    </cofactor>
</comment>
<evidence type="ECO:0000256" key="2">
    <source>
        <dbReference type="ARBA" id="ARBA00005340"/>
    </source>
</evidence>
<dbReference type="PANTHER" id="PTHR21445:SF0">
    <property type="entry name" value="APURINIC-APYRIMIDINIC ENDONUCLEASE"/>
    <property type="match status" value="1"/>
</dbReference>
<reference evidence="11" key="1">
    <citation type="submission" date="2025-08" db="UniProtKB">
        <authorList>
            <consortium name="RefSeq"/>
        </authorList>
    </citation>
    <scope>IDENTIFICATION</scope>
    <source>
        <strain evidence="11">J_2021</strain>
        <tissue evidence="11">Erythrocytes</tissue>
    </source>
</reference>
<dbReference type="FunFam" id="3.20.20.150:FF:000001">
    <property type="entry name" value="Probable endonuclease 4"/>
    <property type="match status" value="1"/>
</dbReference>
<organism evidence="10 11">
    <name type="scientific">Xenopus laevis</name>
    <name type="common">African clawed frog</name>
    <dbReference type="NCBI Taxonomy" id="8355"/>
    <lineage>
        <taxon>Eukaryota</taxon>
        <taxon>Metazoa</taxon>
        <taxon>Chordata</taxon>
        <taxon>Craniata</taxon>
        <taxon>Vertebrata</taxon>
        <taxon>Euteleostomi</taxon>
        <taxon>Amphibia</taxon>
        <taxon>Batrachia</taxon>
        <taxon>Anura</taxon>
        <taxon>Pipoidea</taxon>
        <taxon>Pipidae</taxon>
        <taxon>Xenopodinae</taxon>
        <taxon>Xenopus</taxon>
        <taxon>Xenopus</taxon>
    </lineage>
</organism>
<dbReference type="InterPro" id="IPR013022">
    <property type="entry name" value="Xyl_isomerase-like_TIM-brl"/>
</dbReference>
<dbReference type="HAMAP" id="MF_00152">
    <property type="entry name" value="Nfo"/>
    <property type="match status" value="1"/>
</dbReference>
<keyword evidence="3" id="KW-0479">Metal-binding</keyword>
<dbReference type="GO" id="GO:0003906">
    <property type="term" value="F:DNA-(apurinic or apyrimidinic site) endonuclease activity"/>
    <property type="evidence" value="ECO:0000318"/>
    <property type="project" value="GO_Central"/>
</dbReference>
<keyword evidence="6" id="KW-0862">Zinc</keyword>
<dbReference type="Xenbase" id="XB-GENE-6487277">
    <property type="gene designation" value="XB5765667.L"/>
</dbReference>
<keyword evidence="10" id="KW-1185">Reference proteome</keyword>
<dbReference type="PROSITE" id="PS00730">
    <property type="entry name" value="AP_NUCLEASE_F2_2"/>
    <property type="match status" value="1"/>
</dbReference>
<dbReference type="InterPro" id="IPR018246">
    <property type="entry name" value="AP_endonuc_F2_Zn_BS"/>
</dbReference>
<dbReference type="NCBIfam" id="NF002199">
    <property type="entry name" value="PRK01060.1-4"/>
    <property type="match status" value="1"/>
</dbReference>
<dbReference type="Pfam" id="PF01261">
    <property type="entry name" value="AP_endonuc_2"/>
    <property type="match status" value="1"/>
</dbReference>
<dbReference type="GO" id="GO:0005739">
    <property type="term" value="C:mitochondrion"/>
    <property type="evidence" value="ECO:0000318"/>
    <property type="project" value="GO_Central"/>
</dbReference>
<dbReference type="RefSeq" id="XP_018114374.1">
    <property type="nucleotide sequence ID" value="XM_018258885.2"/>
</dbReference>
<sequence length="405" mass="44916">MVTEKMAGQGPKPRTAKKQKKIPKRRKRLEKREVQGDPAPDKVLKSPKRMPRERKRGISKAFPDEGATTANSENYTSQNPKRRKREKQKAEMPSANEEKEGTFESSKKRKNSKKFVGAHVSIQGGIWNAVLVARQIGASAIGMFLGSQRTWKSKTLDDKAAERFQRTCKELGFQSHYILPHSPYLMNLGSPKSDVLQKSRAMLVDELHKCHQLGLTMYNIHPGSRVGAISVNRCLELIADGINLAHSQIPGVTVVLENMSCQGSTVGGLFEELRGIIDLVVDKSRIGVCLDTCHAFAAGHDLSKKAGLENMLDKFSTVVGLSFLKAIHLNDSQGEVGCKLDRHEKIGHGHIGLEGFRHVMNEPRFNGIPMILETPLSSDDHAKEIDLLYSLCAKGRGAAKTKRKR</sequence>
<keyword evidence="4" id="KW-0227">DNA damage</keyword>
<feature type="compositionally biased region" description="Basic and acidic residues" evidence="8">
    <location>
        <begin position="96"/>
        <end position="106"/>
    </location>
</feature>
<feature type="region of interest" description="Disordered" evidence="8">
    <location>
        <begin position="1"/>
        <end position="112"/>
    </location>
</feature>
<evidence type="ECO:0000313" key="12">
    <source>
        <dbReference type="Xenbase" id="XB-GENE-6487277"/>
    </source>
</evidence>
<feature type="compositionally biased region" description="Basic and acidic residues" evidence="8">
    <location>
        <begin position="30"/>
        <end position="44"/>
    </location>
</feature>
<evidence type="ECO:0000256" key="5">
    <source>
        <dbReference type="ARBA" id="ARBA00022801"/>
    </source>
</evidence>
<dbReference type="PROSITE" id="PS51432">
    <property type="entry name" value="AP_NUCLEASE_F2_4"/>
    <property type="match status" value="1"/>
</dbReference>
<feature type="domain" description="Xylose isomerase-like TIM barrel" evidence="9">
    <location>
        <begin position="132"/>
        <end position="389"/>
    </location>
</feature>
<dbReference type="SUPFAM" id="SSF51658">
    <property type="entry name" value="Xylose isomerase-like"/>
    <property type="match status" value="1"/>
</dbReference>
<dbReference type="GO" id="GO:0005634">
    <property type="term" value="C:nucleus"/>
    <property type="evidence" value="ECO:0000318"/>
    <property type="project" value="GO_Central"/>
</dbReference>
<accession>A0A8J0UY34</accession>
<keyword evidence="5" id="KW-0378">Hydrolase</keyword>
<proteinExistence type="inferred from homology"/>
<evidence type="ECO:0000256" key="8">
    <source>
        <dbReference type="SAM" id="MobiDB-lite"/>
    </source>
</evidence>
<dbReference type="PROSITE" id="PS00731">
    <property type="entry name" value="AP_NUCLEASE_F2_3"/>
    <property type="match status" value="1"/>
</dbReference>
<name>A0A8J0UY34_XENLA</name>
<dbReference type="PROSITE" id="PS00729">
    <property type="entry name" value="AP_NUCLEASE_F2_1"/>
    <property type="match status" value="1"/>
</dbReference>
<dbReference type="GO" id="GO:0008270">
    <property type="term" value="F:zinc ion binding"/>
    <property type="evidence" value="ECO:0007669"/>
    <property type="project" value="InterPro"/>
</dbReference>
<dbReference type="OrthoDB" id="7663182at2759"/>
<evidence type="ECO:0000259" key="9">
    <source>
        <dbReference type="Pfam" id="PF01261"/>
    </source>
</evidence>
<dbReference type="PANTHER" id="PTHR21445">
    <property type="entry name" value="ENDONUCLEASE IV ENDODEOXYRIBONUCLEASE IV"/>
    <property type="match status" value="1"/>
</dbReference>
<dbReference type="Gene3D" id="3.20.20.150">
    <property type="entry name" value="Divalent-metal-dependent TIM barrel enzymes"/>
    <property type="match status" value="1"/>
</dbReference>
<evidence type="ECO:0000256" key="7">
    <source>
        <dbReference type="ARBA" id="ARBA00023204"/>
    </source>
</evidence>
<feature type="compositionally biased region" description="Basic residues" evidence="8">
    <location>
        <begin position="14"/>
        <end position="29"/>
    </location>
</feature>
<dbReference type="CTD" id="108714549"/>
<feature type="compositionally biased region" description="Basic residues" evidence="8">
    <location>
        <begin position="45"/>
        <end position="58"/>
    </location>
</feature>
<dbReference type="GO" id="GO:0008081">
    <property type="term" value="F:phosphoric diester hydrolase activity"/>
    <property type="evidence" value="ECO:0000318"/>
    <property type="project" value="GO_Central"/>
</dbReference>
<comment type="similarity">
    <text evidence="2">Belongs to the AP endonuclease 2 family.</text>
</comment>
<dbReference type="InterPro" id="IPR036237">
    <property type="entry name" value="Xyl_isomerase-like_sf"/>
</dbReference>
<evidence type="ECO:0000256" key="3">
    <source>
        <dbReference type="ARBA" id="ARBA00022723"/>
    </source>
</evidence>
<dbReference type="KEGG" id="xla:108714549"/>
<dbReference type="SMART" id="SM00518">
    <property type="entry name" value="AP2Ec"/>
    <property type="match status" value="1"/>
</dbReference>
<evidence type="ECO:0000256" key="1">
    <source>
        <dbReference type="ARBA" id="ARBA00001947"/>
    </source>
</evidence>
<dbReference type="NCBIfam" id="TIGR00587">
    <property type="entry name" value="nfo"/>
    <property type="match status" value="1"/>
</dbReference>
<evidence type="ECO:0000313" key="10">
    <source>
        <dbReference type="Proteomes" id="UP000186698"/>
    </source>
</evidence>
<evidence type="ECO:0000256" key="4">
    <source>
        <dbReference type="ARBA" id="ARBA00022763"/>
    </source>
</evidence>
<dbReference type="GO" id="GO:0006284">
    <property type="term" value="P:base-excision repair"/>
    <property type="evidence" value="ECO:0000318"/>
    <property type="project" value="GO_Central"/>
</dbReference>
<dbReference type="GO" id="GO:0003677">
    <property type="term" value="F:DNA binding"/>
    <property type="evidence" value="ECO:0007669"/>
    <property type="project" value="InterPro"/>
</dbReference>
<keyword evidence="11" id="KW-0540">Nuclease</keyword>